<keyword evidence="4" id="KW-1185">Reference proteome</keyword>
<dbReference type="InterPro" id="IPR011050">
    <property type="entry name" value="Pectin_lyase_fold/virulence"/>
</dbReference>
<organism evidence="3 4">
    <name type="scientific">Sphingomonas naasensis</name>
    <dbReference type="NCBI Taxonomy" id="1344951"/>
    <lineage>
        <taxon>Bacteria</taxon>
        <taxon>Pseudomonadati</taxon>
        <taxon>Pseudomonadota</taxon>
        <taxon>Alphaproteobacteria</taxon>
        <taxon>Sphingomonadales</taxon>
        <taxon>Sphingomonadaceae</taxon>
        <taxon>Sphingomonas</taxon>
    </lineage>
</organism>
<dbReference type="Pfam" id="PF12708">
    <property type="entry name" value="Pect-lyase_RHGA_epim"/>
    <property type="match status" value="1"/>
</dbReference>
<dbReference type="SMART" id="SM00710">
    <property type="entry name" value="PbH1"/>
    <property type="match status" value="12"/>
</dbReference>
<feature type="domain" description="Right handed beta helix" evidence="2">
    <location>
        <begin position="518"/>
        <end position="629"/>
    </location>
</feature>
<dbReference type="EMBL" id="SRXU01000001">
    <property type="protein sequence ID" value="TGX45737.1"/>
    <property type="molecule type" value="Genomic_DNA"/>
</dbReference>
<evidence type="ECO:0000259" key="1">
    <source>
        <dbReference type="Pfam" id="PF12708"/>
    </source>
</evidence>
<dbReference type="SUPFAM" id="SSF51126">
    <property type="entry name" value="Pectin lyase-like"/>
    <property type="match status" value="2"/>
</dbReference>
<dbReference type="Proteomes" id="UP000309848">
    <property type="component" value="Unassembled WGS sequence"/>
</dbReference>
<dbReference type="AlphaFoldDB" id="A0A4S1WTV4"/>
<dbReference type="Gene3D" id="2.160.20.10">
    <property type="entry name" value="Single-stranded right-handed beta-helix, Pectin lyase-like"/>
    <property type="match status" value="2"/>
</dbReference>
<evidence type="ECO:0000313" key="4">
    <source>
        <dbReference type="Proteomes" id="UP000309848"/>
    </source>
</evidence>
<name>A0A4S1WTV4_9SPHN</name>
<reference evidence="3 4" key="1">
    <citation type="submission" date="2019-04" db="EMBL/GenBank/DDBJ databases">
        <title>Sphingomonas psychrotolerans sp. nov., isolated from soil in the Tianshan Mountains, Xinjiang, China.</title>
        <authorList>
            <person name="Luo Y."/>
            <person name="Sheng H."/>
        </authorList>
    </citation>
    <scope>NUCLEOTIDE SEQUENCE [LARGE SCALE GENOMIC DNA]</scope>
    <source>
        <strain evidence="3 4">KIS18-15</strain>
    </source>
</reference>
<evidence type="ECO:0000259" key="2">
    <source>
        <dbReference type="Pfam" id="PF13229"/>
    </source>
</evidence>
<dbReference type="InterPro" id="IPR024535">
    <property type="entry name" value="RHGA/B-epi-like_pectate_lyase"/>
</dbReference>
<dbReference type="InterPro" id="IPR012334">
    <property type="entry name" value="Pectin_lyas_fold"/>
</dbReference>
<protein>
    <recommendedName>
        <fullName evidence="5">Right-handed parallel beta-helix repeat-containing protein</fullName>
    </recommendedName>
</protein>
<evidence type="ECO:0008006" key="5">
    <source>
        <dbReference type="Google" id="ProtNLM"/>
    </source>
</evidence>
<dbReference type="InterPro" id="IPR006626">
    <property type="entry name" value="PbH1"/>
</dbReference>
<accession>A0A4S1WTV4</accession>
<gene>
    <name evidence="3" type="ORF">E5A74_00710</name>
</gene>
<sequence>MFRTASFPTTSSRKRPDERCTHLQGRLALQRRRAPRDRLCETDGTVEDVCAVKEGGETRVYLLVLRTINGVERRFLERLSSATWDQVEDSCYLDCAVTFRPESPTSQFGATGDGTTVDTQAINRAIAACSSGDTLYFPPGIYLVDNSEIIVSSHGDTSLRPLPDGVNIFMEGGAWAKRAPAANDVIFFTCDGNNTLQVNVDGDEFPGSMTGAWPAGSSTFGVFARTADGVRVVQSRFKNIKGYGIQMRGGSRWVVSGCDFYRIGLSGALFQNLAPVRHCIVSNCTFEDMGDTAAAFSPMADETSDISLNIITGCTARNTNYRTAGFAFDFEGGYYTGTYHHNLIIGCTVEQTQGDAVAQGGVTINLLNESSAIIGCVCKGRTTGALTSDVGISVPGTTGILVEGNLVENFRGGGVYADGAATPTINANRIKNCGEGSSPLYSTILLAYLFGSTGAVVTGNSIECDTAYTYGGNGGAAIFARRFNANNVTDLVIQSNRIRNPIGFGIEVFGFSGGSSYTGRVTIKNNVIAGDGSSTVFLNNPIFANYVVGLCIKDNEVHETKYGFDLTGSTNIQVVGNTIENLTTSPTIAAGINLTSTDKATVEKNKLNATFTSKLVTTSATNLVVGENSGIALTNAVDDAAAAAAGVTIGSKYRNGSVIMQRIA</sequence>
<dbReference type="OrthoDB" id="7482115at2"/>
<evidence type="ECO:0000313" key="3">
    <source>
        <dbReference type="EMBL" id="TGX45737.1"/>
    </source>
</evidence>
<dbReference type="Pfam" id="PF13229">
    <property type="entry name" value="Beta_helix"/>
    <property type="match status" value="1"/>
</dbReference>
<proteinExistence type="predicted"/>
<comment type="caution">
    <text evidence="3">The sequence shown here is derived from an EMBL/GenBank/DDBJ whole genome shotgun (WGS) entry which is preliminary data.</text>
</comment>
<feature type="domain" description="Rhamnogalacturonase A/B/Epimerase-like pectate lyase" evidence="1">
    <location>
        <begin position="107"/>
        <end position="288"/>
    </location>
</feature>
<dbReference type="InterPro" id="IPR039448">
    <property type="entry name" value="Beta_helix"/>
</dbReference>